<evidence type="ECO:0000313" key="13">
    <source>
        <dbReference type="EMBL" id="RMB90530.1"/>
    </source>
</evidence>
<dbReference type="PRINTS" id="PR00068">
    <property type="entry name" value="CUZNDISMTASE"/>
</dbReference>
<dbReference type="InterPro" id="IPR036163">
    <property type="entry name" value="HMA_dom_sf"/>
</dbReference>
<evidence type="ECO:0000313" key="14">
    <source>
        <dbReference type="Proteomes" id="UP000269221"/>
    </source>
</evidence>
<feature type="domain" description="Superoxide dismutase copper/zinc binding" evidence="11">
    <location>
        <begin position="482"/>
        <end position="606"/>
    </location>
</feature>
<dbReference type="InterPro" id="IPR006121">
    <property type="entry name" value="HMA_dom"/>
</dbReference>
<dbReference type="GO" id="GO:0005507">
    <property type="term" value="F:copper ion binding"/>
    <property type="evidence" value="ECO:0007669"/>
    <property type="project" value="InterPro"/>
</dbReference>
<keyword evidence="6" id="KW-0186">Copper</keyword>
<dbReference type="Pfam" id="PF13359">
    <property type="entry name" value="DDE_Tnp_4"/>
    <property type="match status" value="1"/>
</dbReference>
<evidence type="ECO:0000256" key="1">
    <source>
        <dbReference type="ARBA" id="ARBA00001947"/>
    </source>
</evidence>
<feature type="region of interest" description="Disordered" evidence="10">
    <location>
        <begin position="588"/>
        <end position="611"/>
    </location>
</feature>
<evidence type="ECO:0000256" key="2">
    <source>
        <dbReference type="ARBA" id="ARBA00001968"/>
    </source>
</evidence>
<dbReference type="Proteomes" id="UP000269221">
    <property type="component" value="Unassembled WGS sequence"/>
</dbReference>
<evidence type="ECO:0000256" key="6">
    <source>
        <dbReference type="ARBA" id="ARBA00023008"/>
    </source>
</evidence>
<dbReference type="Gene3D" id="2.60.40.200">
    <property type="entry name" value="Superoxide dismutase, copper/zinc binding domain"/>
    <property type="match status" value="1"/>
</dbReference>
<dbReference type="SUPFAM" id="SSF49329">
    <property type="entry name" value="Cu,Zn superoxide dismutase-like"/>
    <property type="match status" value="1"/>
</dbReference>
<evidence type="ECO:0000256" key="4">
    <source>
        <dbReference type="ARBA" id="ARBA00022723"/>
    </source>
</evidence>
<dbReference type="CDD" id="cd00371">
    <property type="entry name" value="HMA"/>
    <property type="match status" value="1"/>
</dbReference>
<proteinExistence type="inferred from homology"/>
<dbReference type="InterPro" id="IPR027806">
    <property type="entry name" value="HARBI1_dom"/>
</dbReference>
<dbReference type="CDD" id="cd00305">
    <property type="entry name" value="Cu-Zn_Superoxide_Dismutase"/>
    <property type="match status" value="1"/>
</dbReference>
<dbReference type="InterPro" id="IPR001424">
    <property type="entry name" value="SOD_Cu_Zn_dom"/>
</dbReference>
<dbReference type="STRING" id="333673.A0A3M0IRQ5"/>
<keyword evidence="4" id="KW-0479">Metal-binding</keyword>
<dbReference type="EMBL" id="QRBI01000249">
    <property type="protein sequence ID" value="RMB90530.1"/>
    <property type="molecule type" value="Genomic_DNA"/>
</dbReference>
<comment type="cofactor">
    <cofactor evidence="3">
        <name>Cu(2+)</name>
        <dbReference type="ChEBI" id="CHEBI:29036"/>
    </cofactor>
</comment>
<dbReference type="GO" id="GO:0006801">
    <property type="term" value="P:superoxide metabolic process"/>
    <property type="evidence" value="ECO:0007669"/>
    <property type="project" value="InterPro"/>
</dbReference>
<dbReference type="OrthoDB" id="2015551at2759"/>
<comment type="caution">
    <text evidence="13">The sequence shown here is derived from an EMBL/GenBank/DDBJ whole genome shotgun (WGS) entry which is preliminary data.</text>
</comment>
<protein>
    <recommendedName>
        <fullName evidence="9">Superoxide dismutase copper chaperone</fullName>
    </recommendedName>
</protein>
<feature type="compositionally biased region" description="Basic and acidic residues" evidence="10">
    <location>
        <begin position="28"/>
        <end position="94"/>
    </location>
</feature>
<comment type="cofactor">
    <cofactor evidence="2">
        <name>a divalent metal cation</name>
        <dbReference type="ChEBI" id="CHEBI:60240"/>
    </cofactor>
</comment>
<evidence type="ECO:0000256" key="8">
    <source>
        <dbReference type="ARBA" id="ARBA00025798"/>
    </source>
</evidence>
<evidence type="ECO:0000259" key="12">
    <source>
        <dbReference type="Pfam" id="PF13359"/>
    </source>
</evidence>
<dbReference type="InterPro" id="IPR036423">
    <property type="entry name" value="SOD-like_Cu/Zn_dom_sf"/>
</dbReference>
<feature type="region of interest" description="Disordered" evidence="10">
    <location>
        <begin position="1"/>
        <end position="132"/>
    </location>
</feature>
<organism evidence="13 14">
    <name type="scientific">Hirundo rustica rustica</name>
    <dbReference type="NCBI Taxonomy" id="333673"/>
    <lineage>
        <taxon>Eukaryota</taxon>
        <taxon>Metazoa</taxon>
        <taxon>Chordata</taxon>
        <taxon>Craniata</taxon>
        <taxon>Vertebrata</taxon>
        <taxon>Euteleostomi</taxon>
        <taxon>Archelosauria</taxon>
        <taxon>Archosauria</taxon>
        <taxon>Dinosauria</taxon>
        <taxon>Saurischia</taxon>
        <taxon>Theropoda</taxon>
        <taxon>Coelurosauria</taxon>
        <taxon>Aves</taxon>
        <taxon>Neognathae</taxon>
        <taxon>Neoaves</taxon>
        <taxon>Telluraves</taxon>
        <taxon>Australaves</taxon>
        <taxon>Passeriformes</taxon>
        <taxon>Sylvioidea</taxon>
        <taxon>Hirundinidae</taxon>
        <taxon>Hirundo</taxon>
    </lineage>
</organism>
<feature type="compositionally biased region" description="Basic and acidic residues" evidence="10">
    <location>
        <begin position="533"/>
        <end position="549"/>
    </location>
</feature>
<feature type="domain" description="DDE Tnp4" evidence="12">
    <location>
        <begin position="261"/>
        <end position="404"/>
    </location>
</feature>
<evidence type="ECO:0000256" key="9">
    <source>
        <dbReference type="ARBA" id="ARBA00032899"/>
    </source>
</evidence>
<accession>A0A3M0IRQ5</accession>
<keyword evidence="14" id="KW-1185">Reference proteome</keyword>
<dbReference type="FunFam" id="2.60.40.200:FF:000004">
    <property type="entry name" value="Copper chaperone for superoxide dismutase"/>
    <property type="match status" value="1"/>
</dbReference>
<feature type="compositionally biased region" description="Basic residues" evidence="10">
    <location>
        <begin position="9"/>
        <end position="19"/>
    </location>
</feature>
<dbReference type="Gene3D" id="3.30.70.100">
    <property type="match status" value="1"/>
</dbReference>
<evidence type="ECO:0000256" key="5">
    <source>
        <dbReference type="ARBA" id="ARBA00022833"/>
    </source>
</evidence>
<dbReference type="SUPFAM" id="SSF55008">
    <property type="entry name" value="HMA, heavy metal-associated domain"/>
    <property type="match status" value="1"/>
</dbReference>
<name>A0A3M0IRQ5_HIRRU</name>
<keyword evidence="7" id="KW-1015">Disulfide bond</keyword>
<evidence type="ECO:0000256" key="7">
    <source>
        <dbReference type="ARBA" id="ARBA00023157"/>
    </source>
</evidence>
<dbReference type="AlphaFoldDB" id="A0A3M0IRQ5"/>
<evidence type="ECO:0000256" key="3">
    <source>
        <dbReference type="ARBA" id="ARBA00001973"/>
    </source>
</evidence>
<keyword evidence="5" id="KW-0862">Zinc</keyword>
<dbReference type="PANTHER" id="PTHR10003">
    <property type="entry name" value="SUPEROXIDE DISMUTASE CU-ZN -RELATED"/>
    <property type="match status" value="1"/>
</dbReference>
<feature type="compositionally biased region" description="Low complexity" evidence="10">
    <location>
        <begin position="103"/>
        <end position="114"/>
    </location>
</feature>
<gene>
    <name evidence="13" type="ORF">DUI87_33131</name>
</gene>
<feature type="region of interest" description="Disordered" evidence="10">
    <location>
        <begin position="624"/>
        <end position="644"/>
    </location>
</feature>
<evidence type="ECO:0000259" key="11">
    <source>
        <dbReference type="Pfam" id="PF00080"/>
    </source>
</evidence>
<evidence type="ECO:0000256" key="10">
    <source>
        <dbReference type="SAM" id="MobiDB-lite"/>
    </source>
</evidence>
<dbReference type="Pfam" id="PF00080">
    <property type="entry name" value="Sod_Cu"/>
    <property type="match status" value="1"/>
</dbReference>
<dbReference type="InterPro" id="IPR024134">
    <property type="entry name" value="SOD_Cu/Zn_/chaperone"/>
</dbReference>
<comment type="cofactor">
    <cofactor evidence="1">
        <name>Zn(2+)</name>
        <dbReference type="ChEBI" id="CHEBI:29105"/>
    </cofactor>
</comment>
<feature type="region of interest" description="Disordered" evidence="10">
    <location>
        <begin position="531"/>
        <end position="550"/>
    </location>
</feature>
<comment type="similarity">
    <text evidence="8">In the C-terminal section; belongs to the Cu-Zn superoxide dismutase family.</text>
</comment>
<sequence length="644" mass="70530">MSHTVLLLRRLRERRRHRNRDSDEEQDWDRHGGQDHDRDRDQHREREQDHDNDRDKHRERHREREQDHDSDRDQHRDRDEDRERDQDRAQDLHHASHPTPPCRSSLPAPSGGPSTPSPSPSPRRGRRRRRPYPAQRIYRVRCSFLELSEEQALRRCRLDRAAIAALCRELGADLQSLTGRSHALPVAVKVTSALAFLASGSFQTASRLSTGISQSAMSNCLAQFLAALQRRAPRYIAFPPPPAPPGDPPALPGVLGLVGAMHVALRAPADNEPLFRNAANFHSINMQVVCDRHGAITNVVAKFPGSCPNATVLENSALARLMEGTRPEGVWLLGDRTYPLKPWLLTPISGPRGAAELRYNALHARTLDPLRRTLGLLRCRFRCLAGGGLQYSPPKLEFAVQMSCHGCADAVRAALDAAPDVKLLELRPQEQSVLVETTAAAERVRELLENSGCRAVLKGMGGSPEAPPGGAAVAALGGPGGVRGLVRFLQLSPGRCLVDGAVSGLPPGPHGLHIHEFGDLSDPCNSCGGHFNPDGESHGGPQDQHRHAGDLGNIWADSEGRARFRIEDTRLKVWDIIGRSVVVAEGEDDLGRGSHPLSRVTGNSGPGNPKRVCSCDGVTLWEERDRSHGTLPGTPAMETPSPHL</sequence>
<reference evidence="13 14" key="1">
    <citation type="submission" date="2018-07" db="EMBL/GenBank/DDBJ databases">
        <title>A high quality draft genome assembly of the barn swallow (H. rustica rustica).</title>
        <authorList>
            <person name="Formenti G."/>
            <person name="Chiara M."/>
            <person name="Poveda L."/>
            <person name="Francoijs K.-J."/>
            <person name="Bonisoli-Alquati A."/>
            <person name="Canova L."/>
            <person name="Gianfranceschi L."/>
            <person name="Horner D.S."/>
            <person name="Saino N."/>
        </authorList>
    </citation>
    <scope>NUCLEOTIDE SEQUENCE [LARGE SCALE GENOMIC DNA]</scope>
    <source>
        <strain evidence="13">Chelidonia</strain>
        <tissue evidence="13">Blood</tissue>
    </source>
</reference>